<evidence type="ECO:0000313" key="1">
    <source>
        <dbReference type="EMBL" id="PIL23298.1"/>
    </source>
</evidence>
<gene>
    <name evidence="1" type="ORF">GSI_14608</name>
</gene>
<dbReference type="AlphaFoldDB" id="A0A2G8RPN1"/>
<organism evidence="1 2">
    <name type="scientific">Ganoderma sinense ZZ0214-1</name>
    <dbReference type="NCBI Taxonomy" id="1077348"/>
    <lineage>
        <taxon>Eukaryota</taxon>
        <taxon>Fungi</taxon>
        <taxon>Dikarya</taxon>
        <taxon>Basidiomycota</taxon>
        <taxon>Agaricomycotina</taxon>
        <taxon>Agaricomycetes</taxon>
        <taxon>Polyporales</taxon>
        <taxon>Polyporaceae</taxon>
        <taxon>Ganoderma</taxon>
    </lineage>
</organism>
<dbReference type="Proteomes" id="UP000230002">
    <property type="component" value="Unassembled WGS sequence"/>
</dbReference>
<dbReference type="EMBL" id="AYKW01000068">
    <property type="protein sequence ID" value="PIL23298.1"/>
    <property type="molecule type" value="Genomic_DNA"/>
</dbReference>
<sequence>MSRRALRALVHASQAFVKWLQSIHFLVLPSTSKESDWWMPSPSRIIMKMPTWRGREERHVSSARGMLACNTAVMAFTATFDPEHLDKLHIVLPDLDTKHLASCFDDIIAAIKEQLGGHPLAGNRYRNTLLMRPLLYGITPNPGHDAIL</sequence>
<name>A0A2G8RPN1_9APHY</name>
<comment type="caution">
    <text evidence="1">The sequence shown here is derived from an EMBL/GenBank/DDBJ whole genome shotgun (WGS) entry which is preliminary data.</text>
</comment>
<keyword evidence="2" id="KW-1185">Reference proteome</keyword>
<reference evidence="1 2" key="1">
    <citation type="journal article" date="2015" name="Sci. Rep.">
        <title>Chromosome-level genome map provides insights into diverse defense mechanisms in the medicinal fungus Ganoderma sinense.</title>
        <authorList>
            <person name="Zhu Y."/>
            <person name="Xu J."/>
            <person name="Sun C."/>
            <person name="Zhou S."/>
            <person name="Xu H."/>
            <person name="Nelson D.R."/>
            <person name="Qian J."/>
            <person name="Song J."/>
            <person name="Luo H."/>
            <person name="Xiang L."/>
            <person name="Li Y."/>
            <person name="Xu Z."/>
            <person name="Ji A."/>
            <person name="Wang L."/>
            <person name="Lu S."/>
            <person name="Hayward A."/>
            <person name="Sun W."/>
            <person name="Li X."/>
            <person name="Schwartz D.C."/>
            <person name="Wang Y."/>
            <person name="Chen S."/>
        </authorList>
    </citation>
    <scope>NUCLEOTIDE SEQUENCE [LARGE SCALE GENOMIC DNA]</scope>
    <source>
        <strain evidence="1 2">ZZ0214-1</strain>
    </source>
</reference>
<proteinExistence type="predicted"/>
<dbReference type="OrthoDB" id="3221808at2759"/>
<accession>A0A2G8RPN1</accession>
<evidence type="ECO:0000313" key="2">
    <source>
        <dbReference type="Proteomes" id="UP000230002"/>
    </source>
</evidence>
<protein>
    <submittedName>
        <fullName evidence="1">Uncharacterized protein</fullName>
    </submittedName>
</protein>